<dbReference type="AlphaFoldDB" id="A0A1H1S1H0"/>
<evidence type="ECO:0008006" key="4">
    <source>
        <dbReference type="Google" id="ProtNLM"/>
    </source>
</evidence>
<protein>
    <recommendedName>
        <fullName evidence="4">Zinc ribbon domain-containing protein</fullName>
    </recommendedName>
</protein>
<name>A0A1H1S1H0_9PSED</name>
<keyword evidence="1" id="KW-0812">Transmembrane</keyword>
<feature type="transmembrane region" description="Helical" evidence="1">
    <location>
        <begin position="44"/>
        <end position="62"/>
    </location>
</feature>
<gene>
    <name evidence="2" type="ORF">SAMN05216222_1414</name>
</gene>
<dbReference type="EMBL" id="LT629762">
    <property type="protein sequence ID" value="SDS41792.1"/>
    <property type="molecule type" value="Genomic_DNA"/>
</dbReference>
<dbReference type="Proteomes" id="UP000198481">
    <property type="component" value="Chromosome I"/>
</dbReference>
<dbReference type="RefSeq" id="WP_157720147.1">
    <property type="nucleotide sequence ID" value="NZ_LT629762.1"/>
</dbReference>
<evidence type="ECO:0000313" key="3">
    <source>
        <dbReference type="Proteomes" id="UP000198481"/>
    </source>
</evidence>
<dbReference type="STRING" id="1148509.SAMN05216222_1414"/>
<sequence>MTTTKCRKCSAFYPEKDPVCPSCSSPNRKDAEGTFAGFKSAAPVIQLALFFFVVAAIGFWFFGGHDKGSRSNNSELTEAALESSAFNLVSEKLKDPDSAKFGPTVRHVVTGNEHAVCGTVNSKNGFGGYVGMKRFAYIHERATVFFDDGTDDFVRVWDSFCT</sequence>
<organism evidence="2 3">
    <name type="scientific">Pseudomonas prosekii</name>
    <dbReference type="NCBI Taxonomy" id="1148509"/>
    <lineage>
        <taxon>Bacteria</taxon>
        <taxon>Pseudomonadati</taxon>
        <taxon>Pseudomonadota</taxon>
        <taxon>Gammaproteobacteria</taxon>
        <taxon>Pseudomonadales</taxon>
        <taxon>Pseudomonadaceae</taxon>
        <taxon>Pseudomonas</taxon>
    </lineage>
</organism>
<evidence type="ECO:0000313" key="2">
    <source>
        <dbReference type="EMBL" id="SDS41792.1"/>
    </source>
</evidence>
<reference evidence="2 3" key="1">
    <citation type="submission" date="2016-10" db="EMBL/GenBank/DDBJ databases">
        <authorList>
            <person name="de Groot N.N."/>
        </authorList>
    </citation>
    <scope>NUCLEOTIDE SEQUENCE [LARGE SCALE GENOMIC DNA]</scope>
    <source>
        <strain evidence="2 3">LMG 26867</strain>
    </source>
</reference>
<accession>A0A1H1S1H0</accession>
<proteinExistence type="predicted"/>
<keyword evidence="1" id="KW-0472">Membrane</keyword>
<evidence type="ECO:0000256" key="1">
    <source>
        <dbReference type="SAM" id="Phobius"/>
    </source>
</evidence>
<keyword evidence="1" id="KW-1133">Transmembrane helix</keyword>